<reference evidence="2 3" key="1">
    <citation type="journal article" date="2019" name="BMC Genomics">
        <title>New insights from Opisthorchis felineus genome: update on genomics of the epidemiologically important liver flukes.</title>
        <authorList>
            <person name="Ershov N.I."/>
            <person name="Mordvinov V.A."/>
            <person name="Prokhortchouk E.B."/>
            <person name="Pakharukova M.Y."/>
            <person name="Gunbin K.V."/>
            <person name="Ustyantsev K."/>
            <person name="Genaev M.A."/>
            <person name="Blinov A.G."/>
            <person name="Mazur A."/>
            <person name="Boulygina E."/>
            <person name="Tsygankova S."/>
            <person name="Khrameeva E."/>
            <person name="Chekanov N."/>
            <person name="Fan G."/>
            <person name="Xiao A."/>
            <person name="Zhang H."/>
            <person name="Xu X."/>
            <person name="Yang H."/>
            <person name="Solovyev V."/>
            <person name="Lee S.M."/>
            <person name="Liu X."/>
            <person name="Afonnikov D.A."/>
            <person name="Skryabin K.G."/>
        </authorList>
    </citation>
    <scope>NUCLEOTIDE SEQUENCE [LARGE SCALE GENOMIC DNA]</scope>
    <source>
        <strain evidence="2">AK-0245</strain>
        <tissue evidence="2">Whole organism</tissue>
    </source>
</reference>
<evidence type="ECO:0000313" key="3">
    <source>
        <dbReference type="Proteomes" id="UP000308267"/>
    </source>
</evidence>
<proteinExistence type="predicted"/>
<feature type="transmembrane region" description="Helical" evidence="1">
    <location>
        <begin position="85"/>
        <end position="108"/>
    </location>
</feature>
<organism evidence="2 3">
    <name type="scientific">Opisthorchis felineus</name>
    <dbReference type="NCBI Taxonomy" id="147828"/>
    <lineage>
        <taxon>Eukaryota</taxon>
        <taxon>Metazoa</taxon>
        <taxon>Spiralia</taxon>
        <taxon>Lophotrochozoa</taxon>
        <taxon>Platyhelminthes</taxon>
        <taxon>Trematoda</taxon>
        <taxon>Digenea</taxon>
        <taxon>Opisthorchiida</taxon>
        <taxon>Opisthorchiata</taxon>
        <taxon>Opisthorchiidae</taxon>
        <taxon>Opisthorchis</taxon>
    </lineage>
</organism>
<protein>
    <submittedName>
        <fullName evidence="2">Uncharacterized protein</fullName>
    </submittedName>
</protein>
<keyword evidence="1" id="KW-0812">Transmembrane</keyword>
<accession>A0A4S2M8H5</accession>
<evidence type="ECO:0000256" key="1">
    <source>
        <dbReference type="SAM" id="Phobius"/>
    </source>
</evidence>
<name>A0A4S2M8H5_OPIFE</name>
<keyword evidence="3" id="KW-1185">Reference proteome</keyword>
<evidence type="ECO:0000313" key="2">
    <source>
        <dbReference type="EMBL" id="TGZ72616.1"/>
    </source>
</evidence>
<gene>
    <name evidence="2" type="ORF">CRM22_001989</name>
</gene>
<keyword evidence="1" id="KW-0472">Membrane</keyword>
<dbReference type="AlphaFoldDB" id="A0A4S2M8H5"/>
<keyword evidence="1" id="KW-1133">Transmembrane helix</keyword>
<dbReference type="Proteomes" id="UP000308267">
    <property type="component" value="Unassembled WGS sequence"/>
</dbReference>
<dbReference type="EMBL" id="SJOL01003520">
    <property type="protein sequence ID" value="TGZ72616.1"/>
    <property type="molecule type" value="Genomic_DNA"/>
</dbReference>
<comment type="caution">
    <text evidence="2">The sequence shown here is derived from an EMBL/GenBank/DDBJ whole genome shotgun (WGS) entry which is preliminary data.</text>
</comment>
<sequence>MTALFSVVSSVVRWPHICKTFGPPSRSSFVPSPTAMTYPSVFLFTFCFIDCQHRPIYPCPCEGTSATVAFHFRMRCLCACENDTWQLWFMLAAAAAVDLLFTVFSFLANHFHTPILFRYLSSMRLVYHDRTVIPVSAGWGPSNLLSGRPT</sequence>